<dbReference type="Pfam" id="PF06941">
    <property type="entry name" value="NT5C"/>
    <property type="match status" value="1"/>
</dbReference>
<accession>A0A1U9K5E6</accession>
<reference evidence="5 6" key="1">
    <citation type="journal article" date="2015" name="Int. J. Syst. Evol. Microbiol.">
        <title>Novibacillus thermophilus gen. nov., sp. nov., a Gram-staining-negative and moderately thermophilic member of the family Thermoactinomycetaceae.</title>
        <authorList>
            <person name="Yang G."/>
            <person name="Chen J."/>
            <person name="Zhou S."/>
        </authorList>
    </citation>
    <scope>NUCLEOTIDE SEQUENCE [LARGE SCALE GENOMIC DNA]</scope>
    <source>
        <strain evidence="5 6">SG-1</strain>
    </source>
</reference>
<keyword evidence="2 3" id="KW-0378">Hydrolase</keyword>
<dbReference type="EMBL" id="CP019699">
    <property type="protein sequence ID" value="AQS55242.1"/>
    <property type="molecule type" value="Genomic_DNA"/>
</dbReference>
<evidence type="ECO:0000256" key="2">
    <source>
        <dbReference type="ARBA" id="ARBA00022801"/>
    </source>
</evidence>
<dbReference type="PIRSF" id="PIRSF021362">
    <property type="entry name" value="UCP021362_HAD"/>
    <property type="match status" value="1"/>
</dbReference>
<dbReference type="PANTHER" id="PTHR35134:SF2">
    <property type="entry name" value="NUCLEOTIDASE YQFW-RELATED"/>
    <property type="match status" value="1"/>
</dbReference>
<organism evidence="5 6">
    <name type="scientific">Novibacillus thermophilus</name>
    <dbReference type="NCBI Taxonomy" id="1471761"/>
    <lineage>
        <taxon>Bacteria</taxon>
        <taxon>Bacillati</taxon>
        <taxon>Bacillota</taxon>
        <taxon>Bacilli</taxon>
        <taxon>Bacillales</taxon>
        <taxon>Thermoactinomycetaceae</taxon>
        <taxon>Novibacillus</taxon>
    </lineage>
</organism>
<dbReference type="SUPFAM" id="SSF56784">
    <property type="entry name" value="HAD-like"/>
    <property type="match status" value="1"/>
</dbReference>
<protein>
    <recommendedName>
        <fullName evidence="3">Nucleotidase</fullName>
        <ecNumber evidence="3">3.1.3.-</ecNumber>
    </recommendedName>
</protein>
<dbReference type="InterPro" id="IPR023214">
    <property type="entry name" value="HAD_sf"/>
</dbReference>
<dbReference type="PANTHER" id="PTHR35134">
    <property type="entry name" value="NUCLEOTIDASE YQFW-RELATED"/>
    <property type="match status" value="1"/>
</dbReference>
<evidence type="ECO:0000256" key="3">
    <source>
        <dbReference type="PIRNR" id="PIRNR021362"/>
    </source>
</evidence>
<proteinExistence type="inferred from homology"/>
<evidence type="ECO:0000256" key="1">
    <source>
        <dbReference type="ARBA" id="ARBA00009589"/>
    </source>
</evidence>
<keyword evidence="6" id="KW-1185">Reference proteome</keyword>
<dbReference type="Gene3D" id="3.40.50.1000">
    <property type="entry name" value="HAD superfamily/HAD-like"/>
    <property type="match status" value="1"/>
</dbReference>
<dbReference type="InterPro" id="IPR052419">
    <property type="entry name" value="5_3-deoxyribonucleotidase-like"/>
</dbReference>
<dbReference type="AlphaFoldDB" id="A0A1U9K5E6"/>
<dbReference type="InterPro" id="IPR010708">
    <property type="entry name" value="5'(3')-deoxyribonucleotidase"/>
</dbReference>
<dbReference type="GO" id="GO:0009264">
    <property type="term" value="P:deoxyribonucleotide catabolic process"/>
    <property type="evidence" value="ECO:0007669"/>
    <property type="project" value="InterPro"/>
</dbReference>
<dbReference type="OrthoDB" id="573782at2"/>
<feature type="active site" description="Proton donor" evidence="4">
    <location>
        <position position="9"/>
    </location>
</feature>
<comment type="similarity">
    <text evidence="1 3">Belongs to the 5'(3')-deoxyribonucleotidase family.</text>
</comment>
<evidence type="ECO:0000256" key="4">
    <source>
        <dbReference type="PIRSR" id="PIRSR610708-1"/>
    </source>
</evidence>
<name>A0A1U9K5E6_9BACL</name>
<sequence>MLNIGVDIDGTIKYTQRAAVQIFNKELKRNVNAEDVRTFHLDEPYGLDKREGRRLWRKLEPQIYSIGLPRENAASVLSRLSDEGHVVYFVTARPGMSHIRDVTESWLKKHDFPFYGDNLYMNAQDKAKVAKKLGIDVFFEDAPDHLDRLLAADILTVVVDAVYNRDYDPNVPRIRDWEEVPQLVTALEKRQK</sequence>
<evidence type="ECO:0000313" key="6">
    <source>
        <dbReference type="Proteomes" id="UP000188603"/>
    </source>
</evidence>
<evidence type="ECO:0000313" key="5">
    <source>
        <dbReference type="EMBL" id="AQS55242.1"/>
    </source>
</evidence>
<dbReference type="EC" id="3.1.3.-" evidence="3"/>
<dbReference type="KEGG" id="ntr:B0W44_05065"/>
<gene>
    <name evidence="5" type="ORF">B0W44_05065</name>
</gene>
<feature type="active site" description="Nucleophile" evidence="4">
    <location>
        <position position="7"/>
    </location>
</feature>
<dbReference type="GO" id="GO:0008253">
    <property type="term" value="F:5'-nucleotidase activity"/>
    <property type="evidence" value="ECO:0007669"/>
    <property type="project" value="InterPro"/>
</dbReference>
<dbReference type="STRING" id="1471761.B0W44_05065"/>
<dbReference type="Proteomes" id="UP000188603">
    <property type="component" value="Chromosome"/>
</dbReference>
<dbReference type="InterPro" id="IPR036412">
    <property type="entry name" value="HAD-like_sf"/>
</dbReference>
<dbReference type="RefSeq" id="WP_077719059.1">
    <property type="nucleotide sequence ID" value="NZ_CP019699.1"/>
</dbReference>
<dbReference type="InterPro" id="IPR009206">
    <property type="entry name" value="Nucleotidase_putative"/>
</dbReference>